<dbReference type="InterPro" id="IPR028098">
    <property type="entry name" value="Glyco_trans_4-like_N"/>
</dbReference>
<dbReference type="EMBL" id="DYXY01000194">
    <property type="protein sequence ID" value="HJE15879.1"/>
    <property type="molecule type" value="Genomic_DNA"/>
</dbReference>
<dbReference type="Gene3D" id="3.40.50.2000">
    <property type="entry name" value="Glycogen Phosphorylase B"/>
    <property type="match status" value="2"/>
</dbReference>
<dbReference type="AlphaFoldDB" id="A0A921B515"/>
<feature type="domain" description="Glycosyl transferase family 1" evidence="1">
    <location>
        <begin position="194"/>
        <end position="348"/>
    </location>
</feature>
<dbReference type="Proteomes" id="UP000774947">
    <property type="component" value="Unassembled WGS sequence"/>
</dbReference>
<sequence>MRKILFMIPTLTGGGAEKILIDLLQQLDEQEWSIDLLVLFQKGVYYKQLPPNVHLLSSNFPQVRGNIHMMKLIPPQKLYRYFVKDQYDVIVSFLEGPTTRIAAGCPNPETKLINWVHNEFHRLADIGAPYRNIEELLRTYYRFDQTVFVSETAKDALLELIDLPNVKTKVLYNPLNMEKVLKHAVNEKVVAFANNPRQLRLITIGRLSYQKGYDRLLNVMAKLIHDDGLDLSLDILGVGEDQKKLQKLASTLNLTKQVNFLGFVEQPYIKLAQADAFVCSSRYEGYSTVVTEATLLGVPVLTTSCSGMSEILGDSGLITENNSEAYYQGLRTVLNNPQTLKQLRKKAQLRGQTLSGRNNAEPIINFLREMSS</sequence>
<comment type="caution">
    <text evidence="3">The sequence shown here is derived from an EMBL/GenBank/DDBJ whole genome shotgun (WGS) entry which is preliminary data.</text>
</comment>
<protein>
    <submittedName>
        <fullName evidence="3">Glycosyltransferase</fullName>
    </submittedName>
</protein>
<dbReference type="Pfam" id="PF13439">
    <property type="entry name" value="Glyco_transf_4"/>
    <property type="match status" value="1"/>
</dbReference>
<dbReference type="PANTHER" id="PTHR12526">
    <property type="entry name" value="GLYCOSYLTRANSFERASE"/>
    <property type="match status" value="1"/>
</dbReference>
<dbReference type="SUPFAM" id="SSF53756">
    <property type="entry name" value="UDP-Glycosyltransferase/glycogen phosphorylase"/>
    <property type="match status" value="1"/>
</dbReference>
<name>A0A921B515_9LACO</name>
<feature type="domain" description="Glycosyltransferase subfamily 4-like N-terminal" evidence="2">
    <location>
        <begin position="14"/>
        <end position="178"/>
    </location>
</feature>
<organism evidence="3 4">
    <name type="scientific">Lapidilactobacillus dextrinicus</name>
    <dbReference type="NCBI Taxonomy" id="51664"/>
    <lineage>
        <taxon>Bacteria</taxon>
        <taxon>Bacillati</taxon>
        <taxon>Bacillota</taxon>
        <taxon>Bacilli</taxon>
        <taxon>Lactobacillales</taxon>
        <taxon>Lactobacillaceae</taxon>
        <taxon>Lapidilactobacillus</taxon>
    </lineage>
</organism>
<accession>A0A921B515</accession>
<dbReference type="PANTHER" id="PTHR12526:SF630">
    <property type="entry name" value="GLYCOSYLTRANSFERASE"/>
    <property type="match status" value="1"/>
</dbReference>
<dbReference type="GO" id="GO:0016757">
    <property type="term" value="F:glycosyltransferase activity"/>
    <property type="evidence" value="ECO:0007669"/>
    <property type="project" value="InterPro"/>
</dbReference>
<proteinExistence type="predicted"/>
<dbReference type="CDD" id="cd03811">
    <property type="entry name" value="GT4_GT28_WabH-like"/>
    <property type="match status" value="1"/>
</dbReference>
<evidence type="ECO:0000313" key="3">
    <source>
        <dbReference type="EMBL" id="HJE15879.1"/>
    </source>
</evidence>
<dbReference type="Pfam" id="PF00534">
    <property type="entry name" value="Glycos_transf_1"/>
    <property type="match status" value="1"/>
</dbReference>
<reference evidence="3" key="2">
    <citation type="submission" date="2021-09" db="EMBL/GenBank/DDBJ databases">
        <authorList>
            <person name="Gilroy R."/>
        </authorList>
    </citation>
    <scope>NUCLEOTIDE SEQUENCE</scope>
    <source>
        <strain evidence="3">CHK173-2119</strain>
    </source>
</reference>
<evidence type="ECO:0000259" key="1">
    <source>
        <dbReference type="Pfam" id="PF00534"/>
    </source>
</evidence>
<reference evidence="3" key="1">
    <citation type="journal article" date="2021" name="PeerJ">
        <title>Extensive microbial diversity within the chicken gut microbiome revealed by metagenomics and culture.</title>
        <authorList>
            <person name="Gilroy R."/>
            <person name="Ravi A."/>
            <person name="Getino M."/>
            <person name="Pursley I."/>
            <person name="Horton D.L."/>
            <person name="Alikhan N.F."/>
            <person name="Baker D."/>
            <person name="Gharbi K."/>
            <person name="Hall N."/>
            <person name="Watson M."/>
            <person name="Adriaenssens E.M."/>
            <person name="Foster-Nyarko E."/>
            <person name="Jarju S."/>
            <person name="Secka A."/>
            <person name="Antonio M."/>
            <person name="Oren A."/>
            <person name="Chaudhuri R.R."/>
            <person name="La Ragione R."/>
            <person name="Hildebrand F."/>
            <person name="Pallen M.J."/>
        </authorList>
    </citation>
    <scope>NUCLEOTIDE SEQUENCE</scope>
    <source>
        <strain evidence="3">CHK173-2119</strain>
    </source>
</reference>
<evidence type="ECO:0000313" key="4">
    <source>
        <dbReference type="Proteomes" id="UP000774947"/>
    </source>
</evidence>
<dbReference type="InterPro" id="IPR001296">
    <property type="entry name" value="Glyco_trans_1"/>
</dbReference>
<gene>
    <name evidence="3" type="ORF">K8W17_07360</name>
</gene>
<evidence type="ECO:0000259" key="2">
    <source>
        <dbReference type="Pfam" id="PF13439"/>
    </source>
</evidence>